<feature type="region of interest" description="Disordered" evidence="10">
    <location>
        <begin position="119"/>
        <end position="156"/>
    </location>
</feature>
<dbReference type="SMART" id="SM00132">
    <property type="entry name" value="LIM"/>
    <property type="match status" value="3"/>
</dbReference>
<dbReference type="GO" id="GO:0030018">
    <property type="term" value="C:Z disc"/>
    <property type="evidence" value="ECO:0007669"/>
    <property type="project" value="TreeGrafter"/>
</dbReference>
<evidence type="ECO:0000256" key="6">
    <source>
        <dbReference type="ARBA" id="ARBA00022833"/>
    </source>
</evidence>
<dbReference type="SMR" id="A0A1I7RS52"/>
<dbReference type="eggNOG" id="KOG1703">
    <property type="taxonomic scope" value="Eukaryota"/>
</dbReference>
<dbReference type="GO" id="GO:0031941">
    <property type="term" value="C:filamentous actin"/>
    <property type="evidence" value="ECO:0007669"/>
    <property type="project" value="TreeGrafter"/>
</dbReference>
<evidence type="ECO:0000259" key="11">
    <source>
        <dbReference type="PROSITE" id="PS50023"/>
    </source>
</evidence>
<dbReference type="GO" id="GO:0046872">
    <property type="term" value="F:metal ion binding"/>
    <property type="evidence" value="ECO:0007669"/>
    <property type="project" value="UniProtKB-KW"/>
</dbReference>
<evidence type="ECO:0000256" key="4">
    <source>
        <dbReference type="ARBA" id="ARBA00022723"/>
    </source>
</evidence>
<evidence type="ECO:0000256" key="8">
    <source>
        <dbReference type="ARBA" id="ARBA00023038"/>
    </source>
</evidence>
<evidence type="ECO:0000313" key="12">
    <source>
        <dbReference type="Proteomes" id="UP000095284"/>
    </source>
</evidence>
<keyword evidence="4 9" id="KW-0479">Metal-binding</keyword>
<evidence type="ECO:0000256" key="5">
    <source>
        <dbReference type="ARBA" id="ARBA00022737"/>
    </source>
</evidence>
<accession>A0A1I7RS52</accession>
<dbReference type="PROSITE" id="PS00478">
    <property type="entry name" value="LIM_DOMAIN_1"/>
    <property type="match status" value="1"/>
</dbReference>
<organism evidence="12 13">
    <name type="scientific">Bursaphelenchus xylophilus</name>
    <name type="common">Pinewood nematode worm</name>
    <name type="synonym">Aphelenchoides xylophilus</name>
    <dbReference type="NCBI Taxonomy" id="6326"/>
    <lineage>
        <taxon>Eukaryota</taxon>
        <taxon>Metazoa</taxon>
        <taxon>Ecdysozoa</taxon>
        <taxon>Nematoda</taxon>
        <taxon>Chromadorea</taxon>
        <taxon>Rhabditida</taxon>
        <taxon>Tylenchina</taxon>
        <taxon>Tylenchomorpha</taxon>
        <taxon>Aphelenchoidea</taxon>
        <taxon>Aphelenchoididae</taxon>
        <taxon>Bursaphelenchus</taxon>
    </lineage>
</organism>
<dbReference type="WBParaSite" id="BXY_0355600.1">
    <property type="protein sequence ID" value="BXY_0355600.1"/>
    <property type="gene ID" value="BXY_0355600"/>
</dbReference>
<evidence type="ECO:0000256" key="2">
    <source>
        <dbReference type="ARBA" id="ARBA00004496"/>
    </source>
</evidence>
<evidence type="ECO:0000256" key="3">
    <source>
        <dbReference type="ARBA" id="ARBA00022490"/>
    </source>
</evidence>
<feature type="domain" description="LIM zinc-binding" evidence="11">
    <location>
        <begin position="229"/>
        <end position="287"/>
    </location>
</feature>
<evidence type="ECO:0000256" key="10">
    <source>
        <dbReference type="SAM" id="MobiDB-lite"/>
    </source>
</evidence>
<keyword evidence="5" id="KW-0677">Repeat</keyword>
<feature type="domain" description="LIM zinc-binding" evidence="11">
    <location>
        <begin position="169"/>
        <end position="228"/>
    </location>
</feature>
<reference evidence="13" key="1">
    <citation type="submission" date="2016-11" db="UniProtKB">
        <authorList>
            <consortium name="WormBaseParasite"/>
        </authorList>
    </citation>
    <scope>IDENTIFICATION</scope>
</reference>
<keyword evidence="3" id="KW-0963">Cytoplasm</keyword>
<dbReference type="GO" id="GO:0005912">
    <property type="term" value="C:adherens junction"/>
    <property type="evidence" value="ECO:0007669"/>
    <property type="project" value="TreeGrafter"/>
</dbReference>
<evidence type="ECO:0000256" key="9">
    <source>
        <dbReference type="PROSITE-ProRule" id="PRU00125"/>
    </source>
</evidence>
<evidence type="ECO:0000256" key="1">
    <source>
        <dbReference type="ARBA" id="ARBA00004282"/>
    </source>
</evidence>
<dbReference type="GO" id="GO:0030036">
    <property type="term" value="P:actin cytoskeleton organization"/>
    <property type="evidence" value="ECO:0007669"/>
    <property type="project" value="TreeGrafter"/>
</dbReference>
<protein>
    <submittedName>
        <fullName evidence="13">Paxillin</fullName>
    </submittedName>
</protein>
<keyword evidence="7" id="KW-0965">Cell junction</keyword>
<dbReference type="GO" id="GO:0007507">
    <property type="term" value="P:heart development"/>
    <property type="evidence" value="ECO:0007669"/>
    <property type="project" value="TreeGrafter"/>
</dbReference>
<dbReference type="PROSITE" id="PS50023">
    <property type="entry name" value="LIM_DOMAIN_2"/>
    <property type="match status" value="2"/>
</dbReference>
<evidence type="ECO:0000256" key="7">
    <source>
        <dbReference type="ARBA" id="ARBA00022949"/>
    </source>
</evidence>
<dbReference type="GO" id="GO:0001725">
    <property type="term" value="C:stress fiber"/>
    <property type="evidence" value="ECO:0007669"/>
    <property type="project" value="TreeGrafter"/>
</dbReference>
<dbReference type="SUPFAM" id="SSF57716">
    <property type="entry name" value="Glucocorticoid receptor-like (DNA-binding domain)"/>
    <property type="match status" value="3"/>
</dbReference>
<dbReference type="GO" id="GO:0051371">
    <property type="term" value="F:muscle alpha-actinin binding"/>
    <property type="evidence" value="ECO:0007669"/>
    <property type="project" value="TreeGrafter"/>
</dbReference>
<sequence>MNNQKPSFSRTMDNLGRIFSLYSAIKAQVFFRSLFTYLPIQIMPVQKGQFVDAVKPALEGLLTDLQRTTEVLRRHNRKSKDYDDKWESTSSQFSYRAKRTSGVENGDLDRSLRSALDSRYSSHNDVRGQSTGRDSTYRDSLRESGRDSTRLDSSLDQTLPADFQTIPRGDCGQCGQAIVGEVIIALGQMWHPEHFTCYQCGDQIGHKLFFEKDEKAYCEDDYHENFSPRCGYCQLPVKERAISALGKTYHQEHFTCAQCGKALDSEGYHEKDGYAYCNEDFYQTYAPKCKGCEKPITAKFITALDTHWHPECFVCDADDHFAKQCPMAITYFEEEPYF</sequence>
<comment type="subcellular location">
    <subcellularLocation>
        <location evidence="1">Cell junction</location>
    </subcellularLocation>
    <subcellularLocation>
        <location evidence="2">Cytoplasm</location>
    </subcellularLocation>
</comment>
<proteinExistence type="predicted"/>
<feature type="compositionally biased region" description="Basic and acidic residues" evidence="10">
    <location>
        <begin position="135"/>
        <end position="150"/>
    </location>
</feature>
<dbReference type="InterPro" id="IPR050604">
    <property type="entry name" value="PDZ-LIM_domain"/>
</dbReference>
<dbReference type="AlphaFoldDB" id="A0A1I7RS52"/>
<evidence type="ECO:0000313" key="13">
    <source>
        <dbReference type="WBParaSite" id="BXY_0355600.1"/>
    </source>
</evidence>
<name>A0A1I7RS52_BURXY</name>
<keyword evidence="6 9" id="KW-0862">Zinc</keyword>
<dbReference type="Proteomes" id="UP000095284">
    <property type="component" value="Unplaced"/>
</dbReference>
<dbReference type="Gene3D" id="2.10.110.10">
    <property type="entry name" value="Cysteine Rich Protein"/>
    <property type="match status" value="3"/>
</dbReference>
<dbReference type="PANTHER" id="PTHR24214:SF62">
    <property type="entry name" value="LEUPAXIN"/>
    <property type="match status" value="1"/>
</dbReference>
<dbReference type="InterPro" id="IPR001781">
    <property type="entry name" value="Znf_LIM"/>
</dbReference>
<dbReference type="PANTHER" id="PTHR24214">
    <property type="entry name" value="PDZ AND LIM DOMAIN PROTEIN ZASP"/>
    <property type="match status" value="1"/>
</dbReference>
<dbReference type="Pfam" id="PF00412">
    <property type="entry name" value="LIM"/>
    <property type="match status" value="3"/>
</dbReference>
<dbReference type="FunFam" id="2.10.110.10:FF:000018">
    <property type="entry name" value="Paxillin isoform 1"/>
    <property type="match status" value="1"/>
</dbReference>
<keyword evidence="8 9" id="KW-0440">LIM domain</keyword>
<dbReference type="GO" id="GO:0061061">
    <property type="term" value="P:muscle structure development"/>
    <property type="evidence" value="ECO:0007669"/>
    <property type="project" value="TreeGrafter"/>
</dbReference>
<dbReference type="GO" id="GO:0003779">
    <property type="term" value="F:actin binding"/>
    <property type="evidence" value="ECO:0007669"/>
    <property type="project" value="TreeGrafter"/>
</dbReference>
<dbReference type="FunFam" id="2.10.110.10:FF:000008">
    <property type="entry name" value="Paxillin isoform 1"/>
    <property type="match status" value="1"/>
</dbReference>